<dbReference type="CDD" id="cd06849">
    <property type="entry name" value="lipoyl_domain"/>
    <property type="match status" value="1"/>
</dbReference>
<dbReference type="Pfam" id="PF00198">
    <property type="entry name" value="2-oxoacid_dh"/>
    <property type="match status" value="1"/>
</dbReference>
<dbReference type="InterPro" id="IPR023213">
    <property type="entry name" value="CAT-like_dom_sf"/>
</dbReference>
<name>A0A644XE88_9ZZZZ</name>
<feature type="domain" description="Peripheral subunit-binding (PSBD)" evidence="8">
    <location>
        <begin position="125"/>
        <end position="162"/>
    </location>
</feature>
<gene>
    <name evidence="9" type="primary">pdhC_16</name>
    <name evidence="9" type="ORF">SDC9_60448</name>
</gene>
<dbReference type="PROSITE" id="PS51826">
    <property type="entry name" value="PSBD"/>
    <property type="match status" value="1"/>
</dbReference>
<dbReference type="InterPro" id="IPR011053">
    <property type="entry name" value="Single_hybrid_motif"/>
</dbReference>
<dbReference type="GO" id="GO:0004742">
    <property type="term" value="F:dihydrolipoyllysine-residue acetyltransferase activity"/>
    <property type="evidence" value="ECO:0007669"/>
    <property type="project" value="UniProtKB-EC"/>
</dbReference>
<dbReference type="GO" id="GO:0005737">
    <property type="term" value="C:cytoplasm"/>
    <property type="evidence" value="ECO:0007669"/>
    <property type="project" value="TreeGrafter"/>
</dbReference>
<evidence type="ECO:0000256" key="4">
    <source>
        <dbReference type="ARBA" id="ARBA00022823"/>
    </source>
</evidence>
<dbReference type="Gene3D" id="2.40.50.100">
    <property type="match status" value="1"/>
</dbReference>
<dbReference type="Gene3D" id="3.30.559.10">
    <property type="entry name" value="Chloramphenicol acetyltransferase-like domain"/>
    <property type="match status" value="1"/>
</dbReference>
<evidence type="ECO:0000256" key="6">
    <source>
        <dbReference type="SAM" id="MobiDB-lite"/>
    </source>
</evidence>
<comment type="similarity">
    <text evidence="2">Belongs to the 2-oxoacid dehydrogenase family.</text>
</comment>
<dbReference type="InterPro" id="IPR050743">
    <property type="entry name" value="2-oxoacid_DH_E2_comp"/>
</dbReference>
<keyword evidence="9" id="KW-0670">Pyruvate</keyword>
<dbReference type="EC" id="2.3.1.12" evidence="9"/>
<protein>
    <submittedName>
        <fullName evidence="9">Dihydrolipoyllysine-residue acetyltransferase component of pyruvate dehydrogenase complex</fullName>
        <ecNumber evidence="9">2.3.1.12</ecNumber>
    </submittedName>
</protein>
<proteinExistence type="inferred from homology"/>
<comment type="cofactor">
    <cofactor evidence="1">
        <name>(R)-lipoate</name>
        <dbReference type="ChEBI" id="CHEBI:83088"/>
    </cofactor>
</comment>
<dbReference type="InterPro" id="IPR036625">
    <property type="entry name" value="E3-bd_dom_sf"/>
</dbReference>
<dbReference type="AlphaFoldDB" id="A0A644XE88"/>
<accession>A0A644XE88</accession>
<dbReference type="InterPro" id="IPR001078">
    <property type="entry name" value="2-oxoacid_DH_actylTfrase"/>
</dbReference>
<feature type="domain" description="Lipoyl-binding" evidence="7">
    <location>
        <begin position="2"/>
        <end position="77"/>
    </location>
</feature>
<dbReference type="Pfam" id="PF00364">
    <property type="entry name" value="Biotin_lipoyl"/>
    <property type="match status" value="1"/>
</dbReference>
<evidence type="ECO:0000256" key="3">
    <source>
        <dbReference type="ARBA" id="ARBA00022679"/>
    </source>
</evidence>
<dbReference type="GO" id="GO:0031405">
    <property type="term" value="F:lipoic acid binding"/>
    <property type="evidence" value="ECO:0007669"/>
    <property type="project" value="TreeGrafter"/>
</dbReference>
<evidence type="ECO:0000256" key="1">
    <source>
        <dbReference type="ARBA" id="ARBA00001938"/>
    </source>
</evidence>
<keyword evidence="5 9" id="KW-0012">Acyltransferase</keyword>
<comment type="caution">
    <text evidence="9">The sequence shown here is derived from an EMBL/GenBank/DDBJ whole genome shotgun (WGS) entry which is preliminary data.</text>
</comment>
<dbReference type="SUPFAM" id="SSF52777">
    <property type="entry name" value="CoA-dependent acyltransferases"/>
    <property type="match status" value="1"/>
</dbReference>
<dbReference type="PANTHER" id="PTHR43178:SF5">
    <property type="entry name" value="LIPOAMIDE ACYLTRANSFERASE COMPONENT OF BRANCHED-CHAIN ALPHA-KETO ACID DEHYDROGENASE COMPLEX, MITOCHONDRIAL"/>
    <property type="match status" value="1"/>
</dbReference>
<dbReference type="Pfam" id="PF02817">
    <property type="entry name" value="E3_binding"/>
    <property type="match status" value="2"/>
</dbReference>
<dbReference type="Gene3D" id="4.10.320.10">
    <property type="entry name" value="E3-binding domain"/>
    <property type="match status" value="2"/>
</dbReference>
<dbReference type="PROSITE" id="PS50968">
    <property type="entry name" value="BIOTINYL_LIPOYL"/>
    <property type="match status" value="1"/>
</dbReference>
<evidence type="ECO:0000313" key="9">
    <source>
        <dbReference type="EMBL" id="MPM14088.1"/>
    </source>
</evidence>
<keyword evidence="3 9" id="KW-0808">Transferase</keyword>
<evidence type="ECO:0000259" key="8">
    <source>
        <dbReference type="PROSITE" id="PS51826"/>
    </source>
</evidence>
<dbReference type="InterPro" id="IPR004167">
    <property type="entry name" value="PSBD"/>
</dbReference>
<keyword evidence="4" id="KW-0450">Lipoyl</keyword>
<dbReference type="InterPro" id="IPR000089">
    <property type="entry name" value="Biotin_lipoyl"/>
</dbReference>
<dbReference type="SUPFAM" id="SSF51230">
    <property type="entry name" value="Single hybrid motif"/>
    <property type="match status" value="1"/>
</dbReference>
<dbReference type="PANTHER" id="PTHR43178">
    <property type="entry name" value="DIHYDROLIPOAMIDE ACETYLTRANSFERASE COMPONENT OF PYRUVATE DEHYDROGENASE COMPLEX"/>
    <property type="match status" value="1"/>
</dbReference>
<feature type="region of interest" description="Disordered" evidence="6">
    <location>
        <begin position="71"/>
        <end position="101"/>
    </location>
</feature>
<dbReference type="SUPFAM" id="SSF47005">
    <property type="entry name" value="Peripheral subunit-binding domain of 2-oxo acid dehydrogenase complex"/>
    <property type="match status" value="2"/>
</dbReference>
<organism evidence="9">
    <name type="scientific">bioreactor metagenome</name>
    <dbReference type="NCBI Taxonomy" id="1076179"/>
    <lineage>
        <taxon>unclassified sequences</taxon>
        <taxon>metagenomes</taxon>
        <taxon>ecological metagenomes</taxon>
    </lineage>
</organism>
<evidence type="ECO:0000259" key="7">
    <source>
        <dbReference type="PROSITE" id="PS50968"/>
    </source>
</evidence>
<evidence type="ECO:0000256" key="5">
    <source>
        <dbReference type="ARBA" id="ARBA00023315"/>
    </source>
</evidence>
<sequence>MAVKEKMPKFGLSMEEGILGEWLVPVGAAVKRGERIAVIEAEKLTNDALATADGVMLKHYLEPGDSAPCGDPICLIGSEEETDSDAPSAPAPEQAPAPRAADCTVDAMTSATPIARAPAQRQNVPATPRAQAVIDSRGLDAKAIPATGKHGEITIDDVRAAANTPAPAVPQGPVAITPRAKALAEKLRLSYSHIRGTGLLGMITVADVKAQGKPASESKIVPMNGIQRATAVAMKKSLDNTAQTTVCIESGFGALVAAYQRLKPFYAAEGIKLSYTAMIVYAVSRTLSHREDVRMQYLDEKNFVLPGGVHIGIAIDTEKGLIVPVVRNADQKPLRTICGDLSDLSARARSGKLTEADFGGAVTTVTNLAMAGATSFTPILNPPETTILGVCKLRDMPVVKNGGVFVEPVMNLCLTYDHRVLNGAPACRYLQEVTDLLNETDWK</sequence>
<evidence type="ECO:0000256" key="2">
    <source>
        <dbReference type="ARBA" id="ARBA00007317"/>
    </source>
</evidence>
<reference evidence="9" key="1">
    <citation type="submission" date="2019-08" db="EMBL/GenBank/DDBJ databases">
        <authorList>
            <person name="Kucharzyk K."/>
            <person name="Murdoch R.W."/>
            <person name="Higgins S."/>
            <person name="Loffler F."/>
        </authorList>
    </citation>
    <scope>NUCLEOTIDE SEQUENCE</scope>
</reference>
<dbReference type="EMBL" id="VSSQ01002223">
    <property type="protein sequence ID" value="MPM14088.1"/>
    <property type="molecule type" value="Genomic_DNA"/>
</dbReference>